<dbReference type="EMBL" id="JAUIRO010000002">
    <property type="protein sequence ID" value="KAK0726842.1"/>
    <property type="molecule type" value="Genomic_DNA"/>
</dbReference>
<gene>
    <name evidence="1" type="ORF">B0T26DRAFT_691986</name>
</gene>
<comment type="caution">
    <text evidence="1">The sequence shown here is derived from an EMBL/GenBank/DDBJ whole genome shotgun (WGS) entry which is preliminary data.</text>
</comment>
<protein>
    <submittedName>
        <fullName evidence="1">Uncharacterized protein</fullName>
    </submittedName>
</protein>
<evidence type="ECO:0000313" key="2">
    <source>
        <dbReference type="Proteomes" id="UP001172101"/>
    </source>
</evidence>
<accession>A0AA40B3J3</accession>
<proteinExistence type="predicted"/>
<reference evidence="1" key="1">
    <citation type="submission" date="2023-06" db="EMBL/GenBank/DDBJ databases">
        <title>Genome-scale phylogeny and comparative genomics of the fungal order Sordariales.</title>
        <authorList>
            <consortium name="Lawrence Berkeley National Laboratory"/>
            <person name="Hensen N."/>
            <person name="Bonometti L."/>
            <person name="Westerberg I."/>
            <person name="Brannstrom I.O."/>
            <person name="Guillou S."/>
            <person name="Cros-Aarteil S."/>
            <person name="Calhoun S."/>
            <person name="Haridas S."/>
            <person name="Kuo A."/>
            <person name="Mondo S."/>
            <person name="Pangilinan J."/>
            <person name="Riley R."/>
            <person name="LaButti K."/>
            <person name="Andreopoulos B."/>
            <person name="Lipzen A."/>
            <person name="Chen C."/>
            <person name="Yanf M."/>
            <person name="Daum C."/>
            <person name="Ng V."/>
            <person name="Clum A."/>
            <person name="Steindorff A."/>
            <person name="Ohm R."/>
            <person name="Martin F."/>
            <person name="Silar P."/>
            <person name="Natvig D."/>
            <person name="Lalanne C."/>
            <person name="Gautier V."/>
            <person name="Ament-velasquez S.L."/>
            <person name="Kruys A."/>
            <person name="Hutchinson M.I."/>
            <person name="Powell A.J."/>
            <person name="Barry K."/>
            <person name="Miller A.N."/>
            <person name="Grigoriev I.V."/>
            <person name="Debuchy R."/>
            <person name="Gladieux P."/>
            <person name="Thoren M.H."/>
            <person name="Johannesson H."/>
        </authorList>
    </citation>
    <scope>NUCLEOTIDE SEQUENCE</scope>
    <source>
        <strain evidence="1">SMH2392-1A</strain>
    </source>
</reference>
<organism evidence="1 2">
    <name type="scientific">Lasiosphaeria miniovina</name>
    <dbReference type="NCBI Taxonomy" id="1954250"/>
    <lineage>
        <taxon>Eukaryota</taxon>
        <taxon>Fungi</taxon>
        <taxon>Dikarya</taxon>
        <taxon>Ascomycota</taxon>
        <taxon>Pezizomycotina</taxon>
        <taxon>Sordariomycetes</taxon>
        <taxon>Sordariomycetidae</taxon>
        <taxon>Sordariales</taxon>
        <taxon>Lasiosphaeriaceae</taxon>
        <taxon>Lasiosphaeria</taxon>
    </lineage>
</organism>
<name>A0AA40B3J3_9PEZI</name>
<keyword evidence="2" id="KW-1185">Reference proteome</keyword>
<dbReference type="RefSeq" id="XP_060299698.1">
    <property type="nucleotide sequence ID" value="XM_060441151.1"/>
</dbReference>
<dbReference type="AlphaFoldDB" id="A0AA40B3J3"/>
<dbReference type="Proteomes" id="UP001172101">
    <property type="component" value="Unassembled WGS sequence"/>
</dbReference>
<dbReference type="GeneID" id="85324421"/>
<evidence type="ECO:0000313" key="1">
    <source>
        <dbReference type="EMBL" id="KAK0726842.1"/>
    </source>
</evidence>
<sequence length="86" mass="9748">MYVTRGAAAAVWLLNLRFRVPADINKPPPKRALAAVLHPKMASCWPAMLAQLVRACLIFTSHRQEQLRVRIRILRSLCYIPEPASL</sequence>